<comment type="caution">
    <text evidence="2">The sequence shown here is derived from an EMBL/GenBank/DDBJ whole genome shotgun (WGS) entry which is preliminary data.</text>
</comment>
<dbReference type="PANTHER" id="PTHR12381:SF56">
    <property type="entry name" value="B30.2_SPRY DOMAIN-CONTAINING PROTEIN-RELATED"/>
    <property type="match status" value="1"/>
</dbReference>
<dbReference type="Gene3D" id="2.60.120.920">
    <property type="match status" value="1"/>
</dbReference>
<evidence type="ECO:0000313" key="4">
    <source>
        <dbReference type="EMBL" id="CAL4763365.1"/>
    </source>
</evidence>
<organism evidence="2">
    <name type="scientific">Cladocopium goreaui</name>
    <dbReference type="NCBI Taxonomy" id="2562237"/>
    <lineage>
        <taxon>Eukaryota</taxon>
        <taxon>Sar</taxon>
        <taxon>Alveolata</taxon>
        <taxon>Dinophyceae</taxon>
        <taxon>Suessiales</taxon>
        <taxon>Symbiodiniaceae</taxon>
        <taxon>Cladocopium</taxon>
    </lineage>
</organism>
<feature type="compositionally biased region" description="Basic and acidic residues" evidence="1">
    <location>
        <begin position="610"/>
        <end position="678"/>
    </location>
</feature>
<protein>
    <submittedName>
        <fullName evidence="4">Heterogeneous nuclear ribonucleoprotein U-like protein 1</fullName>
    </submittedName>
</protein>
<dbReference type="PANTHER" id="PTHR12381">
    <property type="entry name" value="HETEROGENEOUS NUCLEAR RIBONUCLEOPROTEIN U FAMILY MEMBER"/>
    <property type="match status" value="1"/>
</dbReference>
<dbReference type="InterPro" id="IPR043136">
    <property type="entry name" value="B30.2/SPRY_sf"/>
</dbReference>
<feature type="region of interest" description="Disordered" evidence="1">
    <location>
        <begin position="225"/>
        <end position="248"/>
    </location>
</feature>
<dbReference type="EMBL" id="CAMXCT010000241">
    <property type="protein sequence ID" value="CAI3976053.1"/>
    <property type="molecule type" value="Genomic_DNA"/>
</dbReference>
<evidence type="ECO:0000313" key="3">
    <source>
        <dbReference type="EMBL" id="CAL1129428.1"/>
    </source>
</evidence>
<dbReference type="GO" id="GO:0005634">
    <property type="term" value="C:nucleus"/>
    <property type="evidence" value="ECO:0007669"/>
    <property type="project" value="TreeGrafter"/>
</dbReference>
<keyword evidence="4" id="KW-0687">Ribonucleoprotein</keyword>
<dbReference type="SUPFAM" id="SSF49899">
    <property type="entry name" value="Concanavalin A-like lectins/glucanases"/>
    <property type="match status" value="1"/>
</dbReference>
<evidence type="ECO:0000313" key="5">
    <source>
        <dbReference type="Proteomes" id="UP001152797"/>
    </source>
</evidence>
<feature type="compositionally biased region" description="Acidic residues" evidence="1">
    <location>
        <begin position="679"/>
        <end position="707"/>
    </location>
</feature>
<dbReference type="Proteomes" id="UP001152797">
    <property type="component" value="Unassembled WGS sequence"/>
</dbReference>
<keyword evidence="5" id="KW-1185">Reference proteome</keyword>
<sequence length="1174" mass="132871">MKTHVRELHQTVMEMEMAYFTMPDVNSPRTGMQLQPGEVFPVSEVVKTGEDQTYLKLADGRGWAFTHSSRDGRQLCERLSPEEARAKMQDMPRPGEMYAGVMERMMRERPELVQQLLSDPEMAAGLANPETMAPWITLGFGEFFWRFWGRAKNGGKAKYSAMLEAASLVTIFLGANGQKERRIFGDAFGRHFRWRKNERAFSGCPSLTGAAEPSSFFTMAETVEPAAKKQKTEDGEAEVKTEPEEKEKDAVKIKGEKIKEAVAFHTNDTTMNVMVSSGGSLLMPLSDGGIRHLLAGARASVGLKSGRYMFEAKIVEMVMRAEDGPKPSPKHVLRLGFSTSQSQLLMGHAATDICFDMEGFLLHDKKRSSLGLPARYGKGNVLAVLINLDKASPNAFTISLFKDGKRACEPQPLPESLHGKVLFPTINYRNVAVSANFGSSPQVALPFTCHMVQDAYASHSSVTAADSSTEFEVVFPCCLPDQGAFDWLDMFKAKHPNYTELSDRMILDWAEKSGITAPKVQTNNDKPEFRFGISDMDDLSIRRMIQCMAALQKRHYIIMELRGNLSKETRVASLGQFFDASFKKKAYVVMGTPDADFKKKNLELMLKEKQEQSDAQFKKEKEEAARKKALEKKQKEAEKAKKKAEKERQKKLEEMKKAAEKAKKEAERKKAEAEGRQIEEEEEETKDVEMEEDEVEEEEVDEVEVDEEAPKVTLTAEEKKVTFRKLPLPDIPEQLLNTSFTKFSLPELDEGFDDLHYEWSAKGPAAAQTLQKWVLERKLTSRVEDLAPSMWFKTKWAAWQKLFHQWQSKQMEYRTKVQKKATEKAQKEAKKQQALKLAEAKAAAEKAKKEQEKAEAKDDETKEEEEVKAEEEEKVDPMQVDEEEEEEEEAVDFEALDIFGVDEVDDIGGGMPLYKDFGSEDWTLMTLCFELHLMSHAFKKDCDDTDRKGIILDHLGFYYNRYYSKPLTAKSYGVENEQELIALAKDCVFVNKDKVMESLLDEEIEYPQVFVKICEESRRHRALLLDMGDESAKLKFSGAAKGSMTSAGGAKGADSKGAKGQAKGGFGKGPMPVGPMGSQQMNPMAAMANMAMKGGNSEKFIGKNGGKPMENLWKTYGNYMENIWKTYGKLWKTYGNLWKTYGNLWKTYGKPMENLWNTYGKLWKNIWKTYGKLW</sequence>
<dbReference type="EMBL" id="CAMXCT020000241">
    <property type="protein sequence ID" value="CAL1129428.1"/>
    <property type="molecule type" value="Genomic_DNA"/>
</dbReference>
<feature type="region of interest" description="Disordered" evidence="1">
    <location>
        <begin position="610"/>
        <end position="708"/>
    </location>
</feature>
<feature type="compositionally biased region" description="Basic and acidic residues" evidence="1">
    <location>
        <begin position="846"/>
        <end position="860"/>
    </location>
</feature>
<reference evidence="3" key="2">
    <citation type="submission" date="2024-04" db="EMBL/GenBank/DDBJ databases">
        <authorList>
            <person name="Chen Y."/>
            <person name="Shah S."/>
            <person name="Dougan E. K."/>
            <person name="Thang M."/>
            <person name="Chan C."/>
        </authorList>
    </citation>
    <scope>NUCLEOTIDE SEQUENCE [LARGE SCALE GENOMIC DNA]</scope>
</reference>
<dbReference type="OrthoDB" id="445357at2759"/>
<feature type="region of interest" description="Disordered" evidence="1">
    <location>
        <begin position="1042"/>
        <end position="1070"/>
    </location>
</feature>
<dbReference type="InterPro" id="IPR013320">
    <property type="entry name" value="ConA-like_dom_sf"/>
</dbReference>
<feature type="compositionally biased region" description="Basic and acidic residues" evidence="1">
    <location>
        <begin position="226"/>
        <end position="248"/>
    </location>
</feature>
<proteinExistence type="predicted"/>
<evidence type="ECO:0000313" key="2">
    <source>
        <dbReference type="EMBL" id="CAI3976053.1"/>
    </source>
</evidence>
<dbReference type="GO" id="GO:0000380">
    <property type="term" value="P:alternative mRNA splicing, via spliceosome"/>
    <property type="evidence" value="ECO:0007669"/>
    <property type="project" value="TreeGrafter"/>
</dbReference>
<dbReference type="AlphaFoldDB" id="A0A9P1FH73"/>
<evidence type="ECO:0000256" key="1">
    <source>
        <dbReference type="SAM" id="MobiDB-lite"/>
    </source>
</evidence>
<dbReference type="EMBL" id="CAMXCT030000241">
    <property type="protein sequence ID" value="CAL4763365.1"/>
    <property type="molecule type" value="Genomic_DNA"/>
</dbReference>
<dbReference type="GO" id="GO:1990904">
    <property type="term" value="C:ribonucleoprotein complex"/>
    <property type="evidence" value="ECO:0007669"/>
    <property type="project" value="UniProtKB-KW"/>
</dbReference>
<feature type="region of interest" description="Disordered" evidence="1">
    <location>
        <begin position="846"/>
        <end position="884"/>
    </location>
</feature>
<reference evidence="2" key="1">
    <citation type="submission" date="2022-10" db="EMBL/GenBank/DDBJ databases">
        <authorList>
            <person name="Chen Y."/>
            <person name="Dougan E. K."/>
            <person name="Chan C."/>
            <person name="Rhodes N."/>
            <person name="Thang M."/>
        </authorList>
    </citation>
    <scope>NUCLEOTIDE SEQUENCE</scope>
</reference>
<dbReference type="GO" id="GO:0003723">
    <property type="term" value="F:RNA binding"/>
    <property type="evidence" value="ECO:0007669"/>
    <property type="project" value="TreeGrafter"/>
</dbReference>
<accession>A0A9P1FH73</accession>
<name>A0A9P1FH73_9DINO</name>
<feature type="compositionally biased region" description="Acidic residues" evidence="1">
    <location>
        <begin position="861"/>
        <end position="884"/>
    </location>
</feature>
<gene>
    <name evidence="2" type="ORF">C1SCF055_LOCUS4312</name>
</gene>